<evidence type="ECO:0000313" key="3">
    <source>
        <dbReference type="Proteomes" id="UP000559027"/>
    </source>
</evidence>
<dbReference type="AlphaFoldDB" id="A0A8H5CM86"/>
<protein>
    <submittedName>
        <fullName evidence="2">Uncharacterized protein</fullName>
    </submittedName>
</protein>
<reference evidence="2 3" key="1">
    <citation type="journal article" date="2020" name="ISME J.">
        <title>Uncovering the hidden diversity of litter-decomposition mechanisms in mushroom-forming fungi.</title>
        <authorList>
            <person name="Floudas D."/>
            <person name="Bentzer J."/>
            <person name="Ahren D."/>
            <person name="Johansson T."/>
            <person name="Persson P."/>
            <person name="Tunlid A."/>
        </authorList>
    </citation>
    <scope>NUCLEOTIDE SEQUENCE [LARGE SCALE GENOMIC DNA]</scope>
    <source>
        <strain evidence="2 3">CBS 146.42</strain>
    </source>
</reference>
<feature type="region of interest" description="Disordered" evidence="1">
    <location>
        <begin position="258"/>
        <end position="295"/>
    </location>
</feature>
<organism evidence="2 3">
    <name type="scientific">Leucocoprinus leucothites</name>
    <dbReference type="NCBI Taxonomy" id="201217"/>
    <lineage>
        <taxon>Eukaryota</taxon>
        <taxon>Fungi</taxon>
        <taxon>Dikarya</taxon>
        <taxon>Basidiomycota</taxon>
        <taxon>Agaricomycotina</taxon>
        <taxon>Agaricomycetes</taxon>
        <taxon>Agaricomycetidae</taxon>
        <taxon>Agaricales</taxon>
        <taxon>Agaricineae</taxon>
        <taxon>Agaricaceae</taxon>
        <taxon>Leucocoprinus</taxon>
    </lineage>
</organism>
<keyword evidence="3" id="KW-1185">Reference proteome</keyword>
<evidence type="ECO:0000256" key="1">
    <source>
        <dbReference type="SAM" id="MobiDB-lite"/>
    </source>
</evidence>
<proteinExistence type="predicted"/>
<feature type="compositionally biased region" description="Basic and acidic residues" evidence="1">
    <location>
        <begin position="286"/>
        <end position="295"/>
    </location>
</feature>
<dbReference type="Proteomes" id="UP000559027">
    <property type="component" value="Unassembled WGS sequence"/>
</dbReference>
<gene>
    <name evidence="2" type="ORF">D9756_011313</name>
</gene>
<accession>A0A8H5CM86</accession>
<comment type="caution">
    <text evidence="2">The sequence shown here is derived from an EMBL/GenBank/DDBJ whole genome shotgun (WGS) entry which is preliminary data.</text>
</comment>
<sequence length="295" mass="33000">MSHQIVEYLSPSTGAVLEGSYRKTSGLRAIEGMISMATVFNSVLVELPVDYVTSVDSSIAQLKRPLGPLGTEKYRAELRSASPQQIGISLVNAARLLNDSWRFALSATNLDILDSARDKIISLFREHSIQVQVYANKLREYYQDTTHAPAINDIFRGMESFETLLKKLLPLVAISEPSSSVSQDAPFTSPNEPSIQDLEGTVWADADWADSVTEACKPAFYAFSIGASARKYWQRKPCKAKQQVKFINDSRESRIRFKKEKSGVEDDNNPSAASFGLFGRKSRKERRSDQLDWSF</sequence>
<evidence type="ECO:0000313" key="2">
    <source>
        <dbReference type="EMBL" id="KAF5344315.1"/>
    </source>
</evidence>
<dbReference type="EMBL" id="JAACJO010000067">
    <property type="protein sequence ID" value="KAF5344315.1"/>
    <property type="molecule type" value="Genomic_DNA"/>
</dbReference>
<name>A0A8H5CM86_9AGAR</name>